<feature type="domain" description="ATP-grasp" evidence="5">
    <location>
        <begin position="116"/>
        <end position="307"/>
    </location>
</feature>
<dbReference type="GO" id="GO:0046872">
    <property type="term" value="F:metal ion binding"/>
    <property type="evidence" value="ECO:0007669"/>
    <property type="project" value="InterPro"/>
</dbReference>
<organism evidence="6 7">
    <name type="scientific">Sphaerimonospora thailandensis</name>
    <dbReference type="NCBI Taxonomy" id="795644"/>
    <lineage>
        <taxon>Bacteria</taxon>
        <taxon>Bacillati</taxon>
        <taxon>Actinomycetota</taxon>
        <taxon>Actinomycetes</taxon>
        <taxon>Streptosporangiales</taxon>
        <taxon>Streptosporangiaceae</taxon>
        <taxon>Sphaerimonospora</taxon>
    </lineage>
</organism>
<keyword evidence="7" id="KW-1185">Reference proteome</keyword>
<proteinExistence type="predicted"/>
<accession>A0A8J3RDD1</accession>
<keyword evidence="2 4" id="KW-0547">Nucleotide-binding</keyword>
<dbReference type="InterPro" id="IPR005479">
    <property type="entry name" value="CPAse_ATP-bd"/>
</dbReference>
<reference evidence="6" key="1">
    <citation type="submission" date="2021-01" db="EMBL/GenBank/DDBJ databases">
        <title>Whole genome shotgun sequence of Sphaerimonospora thailandensis NBRC 107569.</title>
        <authorList>
            <person name="Komaki H."/>
            <person name="Tamura T."/>
        </authorList>
    </citation>
    <scope>NUCLEOTIDE SEQUENCE</scope>
    <source>
        <strain evidence="6">NBRC 107569</strain>
    </source>
</reference>
<dbReference type="AlphaFoldDB" id="A0A8J3RDD1"/>
<keyword evidence="1" id="KW-0436">Ligase</keyword>
<dbReference type="EMBL" id="BOOG01000047">
    <property type="protein sequence ID" value="GIH72216.1"/>
    <property type="molecule type" value="Genomic_DNA"/>
</dbReference>
<keyword evidence="3 4" id="KW-0067">ATP-binding</keyword>
<dbReference type="GO" id="GO:0005524">
    <property type="term" value="F:ATP binding"/>
    <property type="evidence" value="ECO:0007669"/>
    <property type="project" value="UniProtKB-UniRule"/>
</dbReference>
<dbReference type="Gene3D" id="3.40.50.20">
    <property type="match status" value="1"/>
</dbReference>
<evidence type="ECO:0000313" key="6">
    <source>
        <dbReference type="EMBL" id="GIH72216.1"/>
    </source>
</evidence>
<dbReference type="Proteomes" id="UP000610966">
    <property type="component" value="Unassembled WGS sequence"/>
</dbReference>
<evidence type="ECO:0000259" key="5">
    <source>
        <dbReference type="PROSITE" id="PS50975"/>
    </source>
</evidence>
<dbReference type="Pfam" id="PF02786">
    <property type="entry name" value="CPSase_L_D2"/>
    <property type="match status" value="1"/>
</dbReference>
<evidence type="ECO:0000256" key="4">
    <source>
        <dbReference type="PROSITE-ProRule" id="PRU00409"/>
    </source>
</evidence>
<evidence type="ECO:0000313" key="7">
    <source>
        <dbReference type="Proteomes" id="UP000610966"/>
    </source>
</evidence>
<dbReference type="PROSITE" id="PS50975">
    <property type="entry name" value="ATP_GRASP"/>
    <property type="match status" value="1"/>
</dbReference>
<dbReference type="PANTHER" id="PTHR43585:SF2">
    <property type="entry name" value="ATP-GRASP ENZYME FSQD"/>
    <property type="match status" value="1"/>
</dbReference>
<dbReference type="SUPFAM" id="SSF56059">
    <property type="entry name" value="Glutathione synthetase ATP-binding domain-like"/>
    <property type="match status" value="1"/>
</dbReference>
<dbReference type="GO" id="GO:0016874">
    <property type="term" value="F:ligase activity"/>
    <property type="evidence" value="ECO:0007669"/>
    <property type="project" value="UniProtKB-KW"/>
</dbReference>
<protein>
    <submittedName>
        <fullName evidence="6">Carboxylase</fullName>
    </submittedName>
</protein>
<dbReference type="Gene3D" id="3.30.470.20">
    <property type="entry name" value="ATP-grasp fold, B domain"/>
    <property type="match status" value="1"/>
</dbReference>
<dbReference type="SMART" id="SM01209">
    <property type="entry name" value="GARS_A"/>
    <property type="match status" value="1"/>
</dbReference>
<name>A0A8J3RDD1_9ACTN</name>
<dbReference type="PANTHER" id="PTHR43585">
    <property type="entry name" value="FUMIPYRROLE BIOSYNTHESIS PROTEIN C"/>
    <property type="match status" value="1"/>
</dbReference>
<evidence type="ECO:0000256" key="2">
    <source>
        <dbReference type="ARBA" id="ARBA00022741"/>
    </source>
</evidence>
<dbReference type="InterPro" id="IPR011761">
    <property type="entry name" value="ATP-grasp"/>
</dbReference>
<dbReference type="InterPro" id="IPR052032">
    <property type="entry name" value="ATP-dep_AA_Ligase"/>
</dbReference>
<evidence type="ECO:0000256" key="3">
    <source>
        <dbReference type="ARBA" id="ARBA00022840"/>
    </source>
</evidence>
<dbReference type="RefSeq" id="WP_204017883.1">
    <property type="nucleotide sequence ID" value="NZ_BOOG01000047.1"/>
</dbReference>
<evidence type="ECO:0000256" key="1">
    <source>
        <dbReference type="ARBA" id="ARBA00022598"/>
    </source>
</evidence>
<gene>
    <name evidence="6" type="ORF">Mth01_44690</name>
</gene>
<sequence length="407" mass="42357">MPERLATADARPSILCVSGRRVVDVLGEMGVHTVFLSDPTPIDLACLVDLPLDLDLDDWAATEAVVRGLHDARPFAGVLSVYDAYLPLAGYLAARLDVAGLALPAAFNCDNKLRMRLTLEAGGIAGPAYAVVGDPDEAAAAARRLGYPVVVKKMGAAGGRGTRLCRSPEEVAAAVTALWAETSPNLLVEEHVEGPEYAVQTVTVGGATEVISVLAQHTATGARPVETGYDFPSGLGDQGEVRLGAFVARALRALGVDSGIAHTQVRLGPAGPAVINVSARPPGGRLCEVTEAVSGVDMVRAAIEVALGRPVTRRSPVAGHVMYRCVAFDTAGTVDYDPGALAMAGDGPACLSVSMDVEPGERVLPVDHVDGGVYGRVVVYADTAESLEPAYRRAVDALRPRLKRNGT</sequence>
<comment type="caution">
    <text evidence="6">The sequence shown here is derived from an EMBL/GenBank/DDBJ whole genome shotgun (WGS) entry which is preliminary data.</text>
</comment>